<dbReference type="EMBL" id="KN834805">
    <property type="protein sequence ID" value="KIK55605.1"/>
    <property type="molecule type" value="Genomic_DNA"/>
</dbReference>
<dbReference type="PANTHER" id="PTHR43591:SF50">
    <property type="entry name" value="METHYLTRANSFERASE DOMAIN-CONTAINING PROTEIN-RELATED"/>
    <property type="match status" value="1"/>
</dbReference>
<dbReference type="AlphaFoldDB" id="A0A0D0AY93"/>
<keyword evidence="2" id="KW-1185">Reference proteome</keyword>
<dbReference type="OrthoDB" id="184880at2759"/>
<sequence length="237" mass="27078">MNEHSLQRYYASDQYVLPADAEETARLNEQHRFVVQCFGNQLSLAPLDLKSGDRVLESAAGSGGYIHAQNKHKGIILDVEGIDISDKQFPRSHPDNIHFSLHSVADLPFEWSGTFVYAHQRLMVPALSESLWRKAASELFRVLGPGGWFELVEIEMKSFRNLEVGPYWKKLRSLILTLYAKKGLIVDSEAYHPLLLKEAGFVDIRFDSRRLLIRQSRGNPDDYNLEVYCRALKMPNS</sequence>
<name>A0A0D0AY93_9AGAR</name>
<reference evidence="1 2" key="1">
    <citation type="submission" date="2014-04" db="EMBL/GenBank/DDBJ databases">
        <title>Evolutionary Origins and Diversification of the Mycorrhizal Mutualists.</title>
        <authorList>
            <consortium name="DOE Joint Genome Institute"/>
            <consortium name="Mycorrhizal Genomics Consortium"/>
            <person name="Kohler A."/>
            <person name="Kuo A."/>
            <person name="Nagy L.G."/>
            <person name="Floudas D."/>
            <person name="Copeland A."/>
            <person name="Barry K.W."/>
            <person name="Cichocki N."/>
            <person name="Veneault-Fourrey C."/>
            <person name="LaButti K."/>
            <person name="Lindquist E.A."/>
            <person name="Lipzen A."/>
            <person name="Lundell T."/>
            <person name="Morin E."/>
            <person name="Murat C."/>
            <person name="Riley R."/>
            <person name="Ohm R."/>
            <person name="Sun H."/>
            <person name="Tunlid A."/>
            <person name="Henrissat B."/>
            <person name="Grigoriev I.V."/>
            <person name="Hibbett D.S."/>
            <person name="Martin F."/>
        </authorList>
    </citation>
    <scope>NUCLEOTIDE SEQUENCE [LARGE SCALE GENOMIC DNA]</scope>
    <source>
        <strain evidence="1 2">FD-317 M1</strain>
    </source>
</reference>
<dbReference type="InterPro" id="IPR029063">
    <property type="entry name" value="SAM-dependent_MTases_sf"/>
</dbReference>
<dbReference type="PANTHER" id="PTHR43591">
    <property type="entry name" value="METHYLTRANSFERASE"/>
    <property type="match status" value="1"/>
</dbReference>
<protein>
    <recommendedName>
        <fullName evidence="3">Methyltransferase domain-containing protein</fullName>
    </recommendedName>
</protein>
<dbReference type="HOGENOM" id="CLU_010595_9_3_1"/>
<accession>A0A0D0AY93</accession>
<gene>
    <name evidence="1" type="ORF">GYMLUDRAFT_1018065</name>
</gene>
<dbReference type="Gene3D" id="3.40.50.150">
    <property type="entry name" value="Vaccinia Virus protein VP39"/>
    <property type="match status" value="1"/>
</dbReference>
<evidence type="ECO:0000313" key="1">
    <source>
        <dbReference type="EMBL" id="KIK55605.1"/>
    </source>
</evidence>
<evidence type="ECO:0008006" key="3">
    <source>
        <dbReference type="Google" id="ProtNLM"/>
    </source>
</evidence>
<dbReference type="Proteomes" id="UP000053593">
    <property type="component" value="Unassembled WGS sequence"/>
</dbReference>
<organism evidence="1 2">
    <name type="scientific">Collybiopsis luxurians FD-317 M1</name>
    <dbReference type="NCBI Taxonomy" id="944289"/>
    <lineage>
        <taxon>Eukaryota</taxon>
        <taxon>Fungi</taxon>
        <taxon>Dikarya</taxon>
        <taxon>Basidiomycota</taxon>
        <taxon>Agaricomycotina</taxon>
        <taxon>Agaricomycetes</taxon>
        <taxon>Agaricomycetidae</taxon>
        <taxon>Agaricales</taxon>
        <taxon>Marasmiineae</taxon>
        <taxon>Omphalotaceae</taxon>
        <taxon>Collybiopsis</taxon>
        <taxon>Collybiopsis luxurians</taxon>
    </lineage>
</organism>
<dbReference type="SUPFAM" id="SSF53335">
    <property type="entry name" value="S-adenosyl-L-methionine-dependent methyltransferases"/>
    <property type="match status" value="1"/>
</dbReference>
<evidence type="ECO:0000313" key="2">
    <source>
        <dbReference type="Proteomes" id="UP000053593"/>
    </source>
</evidence>
<proteinExistence type="predicted"/>